<protein>
    <submittedName>
        <fullName evidence="3">Bacillaene synthase trans-acting acyltransferase</fullName>
    </submittedName>
</protein>
<feature type="domain" description="Malonyl-CoA:ACP transacylase (MAT)" evidence="2">
    <location>
        <begin position="7"/>
        <end position="298"/>
    </location>
</feature>
<dbReference type="SMART" id="SM00827">
    <property type="entry name" value="PKS_AT"/>
    <property type="match status" value="1"/>
</dbReference>
<sequence length="321" mass="36602">MHKAVFLFGGQGSQYFNMGEELYRSNATFRNTLLWLDEEASRILGTSVIEQVYNKDKKMGDVFDDLRYTNPALFMVQYAMVKVLQEELRIYPAYVLGYSLGEMVAAAVSGAVHPLNMLAALIRQAEHIDQVCRKGGMMAVLDDPGLYQQEPEVFRNITLAAVNYNEHFIVAADDPALKRLKAYLDVTGKVYSQLPVKYAFHTQMMDPARDGFMDSFRNISFSNPTIPFLSGVYAKQLYATSPAYYWEVVREPICFNEAVKELERKGEYFYIDCSPSGTLKNLLSKMLSPASGSVHHNIMSPFRDELRRLQLLKQQYSFTTF</sequence>
<accession>A0A2P8HPN9</accession>
<evidence type="ECO:0000256" key="1">
    <source>
        <dbReference type="ARBA" id="ARBA00022679"/>
    </source>
</evidence>
<evidence type="ECO:0000313" key="4">
    <source>
        <dbReference type="Proteomes" id="UP000240971"/>
    </source>
</evidence>
<keyword evidence="4" id="KW-1185">Reference proteome</keyword>
<evidence type="ECO:0000259" key="2">
    <source>
        <dbReference type="SMART" id="SM00827"/>
    </source>
</evidence>
<dbReference type="EMBL" id="PYAW01000002">
    <property type="protein sequence ID" value="PSL48193.1"/>
    <property type="molecule type" value="Genomic_DNA"/>
</dbReference>
<dbReference type="Gene3D" id="3.40.366.10">
    <property type="entry name" value="Malonyl-Coenzyme A Acyl Carrier Protein, domain 2"/>
    <property type="match status" value="1"/>
</dbReference>
<proteinExistence type="predicted"/>
<dbReference type="InterPro" id="IPR001227">
    <property type="entry name" value="Ac_transferase_dom_sf"/>
</dbReference>
<dbReference type="Proteomes" id="UP000240971">
    <property type="component" value="Unassembled WGS sequence"/>
</dbReference>
<name>A0A2P8HPN9_CHINA</name>
<dbReference type="Pfam" id="PF00698">
    <property type="entry name" value="Acyl_transf_1"/>
    <property type="match status" value="1"/>
</dbReference>
<dbReference type="InterPro" id="IPR050444">
    <property type="entry name" value="Polyketide_Synthase"/>
</dbReference>
<dbReference type="GO" id="GO:0016746">
    <property type="term" value="F:acyltransferase activity"/>
    <property type="evidence" value="ECO:0007669"/>
    <property type="project" value="UniProtKB-KW"/>
</dbReference>
<organism evidence="3 4">
    <name type="scientific">Chitinophaga niastensis</name>
    <dbReference type="NCBI Taxonomy" id="536980"/>
    <lineage>
        <taxon>Bacteria</taxon>
        <taxon>Pseudomonadati</taxon>
        <taxon>Bacteroidota</taxon>
        <taxon>Chitinophagia</taxon>
        <taxon>Chitinophagales</taxon>
        <taxon>Chitinophagaceae</taxon>
        <taxon>Chitinophaga</taxon>
    </lineage>
</organism>
<evidence type="ECO:0000313" key="3">
    <source>
        <dbReference type="EMBL" id="PSL48193.1"/>
    </source>
</evidence>
<dbReference type="InterPro" id="IPR014043">
    <property type="entry name" value="Acyl_transferase_dom"/>
</dbReference>
<dbReference type="InterPro" id="IPR016035">
    <property type="entry name" value="Acyl_Trfase/lysoPLipase"/>
</dbReference>
<dbReference type="AlphaFoldDB" id="A0A2P8HPN9"/>
<keyword evidence="1 3" id="KW-0808">Transferase</keyword>
<dbReference type="PANTHER" id="PTHR45681:SF6">
    <property type="entry name" value="POLYKETIDE SYNTHASE 37"/>
    <property type="match status" value="1"/>
</dbReference>
<dbReference type="OrthoDB" id="9805460at2"/>
<keyword evidence="3" id="KW-0012">Acyltransferase</keyword>
<dbReference type="SUPFAM" id="SSF52151">
    <property type="entry name" value="FabD/lysophospholipase-like"/>
    <property type="match status" value="1"/>
</dbReference>
<dbReference type="RefSeq" id="WP_106528591.1">
    <property type="nucleotide sequence ID" value="NZ_PYAW01000002.1"/>
</dbReference>
<dbReference type="PANTHER" id="PTHR45681">
    <property type="entry name" value="POLYKETIDE SYNTHASE 44-RELATED"/>
    <property type="match status" value="1"/>
</dbReference>
<gene>
    <name evidence="3" type="ORF">CLV51_1021057</name>
</gene>
<comment type="caution">
    <text evidence="3">The sequence shown here is derived from an EMBL/GenBank/DDBJ whole genome shotgun (WGS) entry which is preliminary data.</text>
</comment>
<reference evidence="3 4" key="1">
    <citation type="submission" date="2018-03" db="EMBL/GenBank/DDBJ databases">
        <title>Genomic Encyclopedia of Archaeal and Bacterial Type Strains, Phase II (KMG-II): from individual species to whole genera.</title>
        <authorList>
            <person name="Goeker M."/>
        </authorList>
    </citation>
    <scope>NUCLEOTIDE SEQUENCE [LARGE SCALE GENOMIC DNA]</scope>
    <source>
        <strain evidence="3 4">DSM 24859</strain>
    </source>
</reference>